<comment type="caution">
    <text evidence="1">The sequence shown here is derived from an EMBL/GenBank/DDBJ whole genome shotgun (WGS) entry which is preliminary data.</text>
</comment>
<dbReference type="EMBL" id="PEYE01000030">
    <property type="protein sequence ID" value="PIS38800.1"/>
    <property type="molecule type" value="Genomic_DNA"/>
</dbReference>
<evidence type="ECO:0000313" key="1">
    <source>
        <dbReference type="EMBL" id="PIS38800.1"/>
    </source>
</evidence>
<evidence type="ECO:0000313" key="2">
    <source>
        <dbReference type="Proteomes" id="UP000229390"/>
    </source>
</evidence>
<reference evidence="2" key="1">
    <citation type="submission" date="2017-09" db="EMBL/GenBank/DDBJ databases">
        <title>Depth-based differentiation of microbial function through sediment-hosted aquifers and enrichment of novel symbionts in the deep terrestrial subsurface.</title>
        <authorList>
            <person name="Probst A.J."/>
            <person name="Ladd B."/>
            <person name="Jarett J.K."/>
            <person name="Geller-Mcgrath D.E."/>
            <person name="Sieber C.M.K."/>
            <person name="Emerson J.B."/>
            <person name="Anantharaman K."/>
            <person name="Thomas B.C."/>
            <person name="Malmstrom R."/>
            <person name="Stieglmeier M."/>
            <person name="Klingl A."/>
            <person name="Woyke T."/>
            <person name="Ryan C.M."/>
            <person name="Banfield J.F."/>
        </authorList>
    </citation>
    <scope>NUCLEOTIDE SEQUENCE [LARGE SCALE GENOMIC DNA]</scope>
</reference>
<name>A0A2M6T0F5_9BACT</name>
<dbReference type="Proteomes" id="UP000229390">
    <property type="component" value="Unassembled WGS sequence"/>
</dbReference>
<organism evidence="1 2">
    <name type="scientific">Candidatus Nealsonbacteria bacterium CG08_land_8_20_14_0_20_43_11</name>
    <dbReference type="NCBI Taxonomy" id="1974706"/>
    <lineage>
        <taxon>Bacteria</taxon>
        <taxon>Candidatus Nealsoniibacteriota</taxon>
    </lineage>
</organism>
<dbReference type="AlphaFoldDB" id="A0A2M6T0F5"/>
<gene>
    <name evidence="1" type="ORF">COT34_01725</name>
</gene>
<accession>A0A2M6T0F5</accession>
<proteinExistence type="predicted"/>
<protein>
    <submittedName>
        <fullName evidence="1">Uncharacterized protein</fullName>
    </submittedName>
</protein>
<sequence length="84" mass="9661">MENQPITKEEAKKLMENPCLTRGEEVCGVALYVEEKYGKGSQEKMEAKLKEWGYPIIFQEIRFTDWHPEGLNALALLAAKEVFN</sequence>